<dbReference type="PANTHER" id="PTHR32385">
    <property type="entry name" value="MANNOSYL PHOSPHORYLINOSITOL CERAMIDE SYNTHASE"/>
    <property type="match status" value="1"/>
</dbReference>
<protein>
    <submittedName>
        <fullName evidence="1">Uncharacterized protein</fullName>
    </submittedName>
</protein>
<dbReference type="Gene3D" id="3.90.550.20">
    <property type="match status" value="1"/>
</dbReference>
<dbReference type="GO" id="GO:0051999">
    <property type="term" value="P:mannosyl-inositol phosphorylceramide biosynthetic process"/>
    <property type="evidence" value="ECO:0007669"/>
    <property type="project" value="TreeGrafter"/>
</dbReference>
<dbReference type="SUPFAM" id="SSF53448">
    <property type="entry name" value="Nucleotide-diphospho-sugar transferases"/>
    <property type="match status" value="1"/>
</dbReference>
<reference evidence="1" key="1">
    <citation type="journal article" date="2021" name="Nat. Commun.">
        <title>Genetic determinants of endophytism in the Arabidopsis root mycobiome.</title>
        <authorList>
            <person name="Mesny F."/>
            <person name="Miyauchi S."/>
            <person name="Thiergart T."/>
            <person name="Pickel B."/>
            <person name="Atanasova L."/>
            <person name="Karlsson M."/>
            <person name="Huettel B."/>
            <person name="Barry K.W."/>
            <person name="Haridas S."/>
            <person name="Chen C."/>
            <person name="Bauer D."/>
            <person name="Andreopoulos W."/>
            <person name="Pangilinan J."/>
            <person name="LaButti K."/>
            <person name="Riley R."/>
            <person name="Lipzen A."/>
            <person name="Clum A."/>
            <person name="Drula E."/>
            <person name="Henrissat B."/>
            <person name="Kohler A."/>
            <person name="Grigoriev I.V."/>
            <person name="Martin F.M."/>
            <person name="Hacquard S."/>
        </authorList>
    </citation>
    <scope>NUCLEOTIDE SEQUENCE</scope>
    <source>
        <strain evidence="1">MPI-CAGE-AT-0021</strain>
    </source>
</reference>
<dbReference type="Proteomes" id="UP000717696">
    <property type="component" value="Unassembled WGS sequence"/>
</dbReference>
<dbReference type="OrthoDB" id="3647at2759"/>
<name>A0A9P9IMY3_9HYPO</name>
<comment type="caution">
    <text evidence="1">The sequence shown here is derived from an EMBL/GenBank/DDBJ whole genome shotgun (WGS) entry which is preliminary data.</text>
</comment>
<dbReference type="GO" id="GO:0000030">
    <property type="term" value="F:mannosyltransferase activity"/>
    <property type="evidence" value="ECO:0007669"/>
    <property type="project" value="TreeGrafter"/>
</dbReference>
<accession>A0A9P9IMY3</accession>
<dbReference type="PANTHER" id="PTHR32385:SF23">
    <property type="entry name" value="NUCLEOTIDE-DIPHOSPHO-SUGAR TRANSFERASE"/>
    <property type="match status" value="1"/>
</dbReference>
<dbReference type="InterPro" id="IPR051706">
    <property type="entry name" value="Glycosyltransferase_domain"/>
</dbReference>
<keyword evidence="2" id="KW-1185">Reference proteome</keyword>
<dbReference type="EMBL" id="JAGMUU010000023">
    <property type="protein sequence ID" value="KAH7126467.1"/>
    <property type="molecule type" value="Genomic_DNA"/>
</dbReference>
<dbReference type="GO" id="GO:0016020">
    <property type="term" value="C:membrane"/>
    <property type="evidence" value="ECO:0007669"/>
    <property type="project" value="GOC"/>
</dbReference>
<dbReference type="AlphaFoldDB" id="A0A9P9IMY3"/>
<evidence type="ECO:0000313" key="2">
    <source>
        <dbReference type="Proteomes" id="UP000717696"/>
    </source>
</evidence>
<organism evidence="1 2">
    <name type="scientific">Dactylonectria estremocensis</name>
    <dbReference type="NCBI Taxonomy" id="1079267"/>
    <lineage>
        <taxon>Eukaryota</taxon>
        <taxon>Fungi</taxon>
        <taxon>Dikarya</taxon>
        <taxon>Ascomycota</taxon>
        <taxon>Pezizomycotina</taxon>
        <taxon>Sordariomycetes</taxon>
        <taxon>Hypocreomycetidae</taxon>
        <taxon>Hypocreales</taxon>
        <taxon>Nectriaceae</taxon>
        <taxon>Dactylonectria</taxon>
    </lineage>
</organism>
<sequence length="171" mass="19615">MLLPPKFRTRTLLSLVWACVVVVLFLTASSHWKDISVIPQANESSQDVVNGSTNCSPLEPTISTLPNRPGLATALSPAQLLCRPRNQTTAVTKLLYQSWKSNEPPAKFKHWSDGCREKRQDWEWVLWTDEDNLRLVQKYFPALEDTYLGLPGNIYRVDFMRNLYMYHFGGV</sequence>
<evidence type="ECO:0000313" key="1">
    <source>
        <dbReference type="EMBL" id="KAH7126467.1"/>
    </source>
</evidence>
<proteinExistence type="predicted"/>
<gene>
    <name evidence="1" type="ORF">B0J13DRAFT_531009</name>
</gene>
<dbReference type="InterPro" id="IPR029044">
    <property type="entry name" value="Nucleotide-diphossugar_trans"/>
</dbReference>